<feature type="non-terminal residue" evidence="1">
    <location>
        <position position="1"/>
    </location>
</feature>
<protein>
    <submittedName>
        <fullName evidence="1">Uncharacterized protein</fullName>
    </submittedName>
</protein>
<gene>
    <name evidence="1" type="primary">ORF43780</name>
</gene>
<accession>A0A0B6Z0E9</accession>
<name>A0A0B6Z0E9_9EUPU</name>
<dbReference type="EMBL" id="HACG01015093">
    <property type="protein sequence ID" value="CEK61958.1"/>
    <property type="molecule type" value="Transcribed_RNA"/>
</dbReference>
<evidence type="ECO:0000313" key="1">
    <source>
        <dbReference type="EMBL" id="CEK61958.1"/>
    </source>
</evidence>
<proteinExistence type="predicted"/>
<sequence>NARLFNHWGIGVLGQRLVVLLNQFEEQILMILKKRKMISNNCPSWKGLLSVWAVVKMLSFRKWREAAEDSTDDSEGKIKERVEML</sequence>
<feature type="non-terminal residue" evidence="1">
    <location>
        <position position="85"/>
    </location>
</feature>
<organism evidence="1">
    <name type="scientific">Arion vulgaris</name>
    <dbReference type="NCBI Taxonomy" id="1028688"/>
    <lineage>
        <taxon>Eukaryota</taxon>
        <taxon>Metazoa</taxon>
        <taxon>Spiralia</taxon>
        <taxon>Lophotrochozoa</taxon>
        <taxon>Mollusca</taxon>
        <taxon>Gastropoda</taxon>
        <taxon>Heterobranchia</taxon>
        <taxon>Euthyneura</taxon>
        <taxon>Panpulmonata</taxon>
        <taxon>Eupulmonata</taxon>
        <taxon>Stylommatophora</taxon>
        <taxon>Helicina</taxon>
        <taxon>Arionoidea</taxon>
        <taxon>Arionidae</taxon>
        <taxon>Arion</taxon>
    </lineage>
</organism>
<reference evidence="1" key="1">
    <citation type="submission" date="2014-12" db="EMBL/GenBank/DDBJ databases">
        <title>Insight into the proteome of Arion vulgaris.</title>
        <authorList>
            <person name="Aradska J."/>
            <person name="Bulat T."/>
            <person name="Smidak R."/>
            <person name="Sarate P."/>
            <person name="Gangsoo J."/>
            <person name="Sialana F."/>
            <person name="Bilban M."/>
            <person name="Lubec G."/>
        </authorList>
    </citation>
    <scope>NUCLEOTIDE SEQUENCE</scope>
    <source>
        <tissue evidence="1">Skin</tissue>
    </source>
</reference>
<dbReference type="AlphaFoldDB" id="A0A0B6Z0E9"/>